<evidence type="ECO:0000313" key="3">
    <source>
        <dbReference type="EMBL" id="RSY88077.1"/>
    </source>
</evidence>
<dbReference type="Proteomes" id="UP000287746">
    <property type="component" value="Unassembled WGS sequence"/>
</dbReference>
<comment type="caution">
    <text evidence="3">The sequence shown here is derived from an EMBL/GenBank/DDBJ whole genome shotgun (WGS) entry which is preliminary data.</text>
</comment>
<evidence type="ECO:0000313" key="4">
    <source>
        <dbReference type="Proteomes" id="UP000287746"/>
    </source>
</evidence>
<sequence>MTDAPPGRYKVVERGRRLVVIDRQSGQPATREARPAPPSPAVSLPAGIEQDSPRSIDDQSGHAVLTTSRLYDLKGPRRIVISDAASNRMNKSIGGIVIGLIAFAILAIFFPLLLLLPVALLFQPKARAAFRTWMTARLDEADQAAS</sequence>
<feature type="transmembrane region" description="Helical" evidence="2">
    <location>
        <begin position="96"/>
        <end position="122"/>
    </location>
</feature>
<keyword evidence="2" id="KW-0472">Membrane</keyword>
<feature type="compositionally biased region" description="Basic and acidic residues" evidence="1">
    <location>
        <begin position="51"/>
        <end position="60"/>
    </location>
</feature>
<dbReference type="RefSeq" id="WP_126003955.1">
    <property type="nucleotide sequence ID" value="NZ_QQYZ01000004.1"/>
</dbReference>
<gene>
    <name evidence="3" type="ORF">DAH66_06405</name>
</gene>
<reference evidence="3 4" key="1">
    <citation type="submission" date="2018-07" db="EMBL/GenBank/DDBJ databases">
        <title>Genomic and Epidemiologic Investigation of an Indolent Hospital Outbreak.</title>
        <authorList>
            <person name="Johnson R.C."/>
            <person name="Deming C."/>
            <person name="Conlan S."/>
            <person name="Zellmer C.J."/>
            <person name="Michelin A.V."/>
            <person name="Lee-Lin S."/>
            <person name="Thomas P.J."/>
            <person name="Park M."/>
            <person name="Weingarten R.A."/>
            <person name="Less J."/>
            <person name="Dekker J.P."/>
            <person name="Frank K.M."/>
            <person name="Musser K.A."/>
            <person name="Mcquiston J.R."/>
            <person name="Henderson D.K."/>
            <person name="Lau A.F."/>
            <person name="Palmore T.N."/>
            <person name="Segre J.A."/>
        </authorList>
    </citation>
    <scope>NUCLEOTIDE SEQUENCE [LARGE SCALE GENOMIC DNA]</scope>
    <source>
        <strain evidence="3 4">SK-CDC1_0717</strain>
    </source>
</reference>
<dbReference type="AlphaFoldDB" id="A0A430G693"/>
<proteinExistence type="predicted"/>
<organism evidence="3 4">
    <name type="scientific">Sphingomonas koreensis</name>
    <dbReference type="NCBI Taxonomy" id="93064"/>
    <lineage>
        <taxon>Bacteria</taxon>
        <taxon>Pseudomonadati</taxon>
        <taxon>Pseudomonadota</taxon>
        <taxon>Alphaproteobacteria</taxon>
        <taxon>Sphingomonadales</taxon>
        <taxon>Sphingomonadaceae</taxon>
        <taxon>Sphingomonas</taxon>
    </lineage>
</organism>
<keyword evidence="2" id="KW-1133">Transmembrane helix</keyword>
<protein>
    <submittedName>
        <fullName evidence="3">Uncharacterized protein</fullName>
    </submittedName>
</protein>
<dbReference type="EMBL" id="QQYZ01000004">
    <property type="protein sequence ID" value="RSY88077.1"/>
    <property type="molecule type" value="Genomic_DNA"/>
</dbReference>
<evidence type="ECO:0000256" key="2">
    <source>
        <dbReference type="SAM" id="Phobius"/>
    </source>
</evidence>
<feature type="region of interest" description="Disordered" evidence="1">
    <location>
        <begin position="22"/>
        <end position="60"/>
    </location>
</feature>
<name>A0A430G693_9SPHN</name>
<accession>A0A430G693</accession>
<keyword evidence="2" id="KW-0812">Transmembrane</keyword>
<evidence type="ECO:0000256" key="1">
    <source>
        <dbReference type="SAM" id="MobiDB-lite"/>
    </source>
</evidence>